<dbReference type="AlphaFoldDB" id="M1K078"/>
<reference evidence="4" key="1">
    <citation type="submission" date="2012-11" db="EMBL/GenBank/DDBJ databases">
        <title>Functional properties of antifreeze proteins from Glaciozyma antarctica.</title>
        <authorList>
            <person name="Hashim N.H.F."/>
            <person name="Sulaiman S."/>
            <person name="Abu Bakar F.D."/>
            <person name="Rabu A."/>
            <person name="Kawahara H."/>
            <person name="Md Illias R."/>
            <person name="Najimudin N."/>
            <person name="Mahadi N.M."/>
            <person name="Abdul Murad A.M."/>
        </authorList>
    </citation>
    <scope>NUCLEOTIDE SEQUENCE</scope>
    <source>
        <strain evidence="4">AFP3</strain>
    </source>
</reference>
<feature type="signal peptide" evidence="3">
    <location>
        <begin position="1"/>
        <end position="19"/>
    </location>
</feature>
<feature type="chain" id="PRO_5004015181" evidence="3">
    <location>
        <begin position="20"/>
        <end position="259"/>
    </location>
</feature>
<accession>M1K078</accession>
<evidence type="ECO:0000313" key="4">
    <source>
        <dbReference type="EMBL" id="AGE93832.1"/>
    </source>
</evidence>
<evidence type="ECO:0000256" key="2">
    <source>
        <dbReference type="ARBA" id="ARBA00022729"/>
    </source>
</evidence>
<name>M1K078_9BASI</name>
<evidence type="ECO:0000256" key="3">
    <source>
        <dbReference type="SAM" id="SignalP"/>
    </source>
</evidence>
<protein>
    <submittedName>
        <fullName evidence="4">Antifreeze protein</fullName>
    </submittedName>
</protein>
<organism evidence="4">
    <name type="scientific">Glaciozyma antarctica</name>
    <dbReference type="NCBI Taxonomy" id="105987"/>
    <lineage>
        <taxon>Eukaryota</taxon>
        <taxon>Fungi</taxon>
        <taxon>Dikarya</taxon>
        <taxon>Basidiomycota</taxon>
        <taxon>Pucciniomycotina</taxon>
        <taxon>Microbotryomycetes</taxon>
        <taxon>Kriegeriales</taxon>
        <taxon>Camptobasidiaceae</taxon>
        <taxon>Glaciozyma</taxon>
    </lineage>
</organism>
<evidence type="ECO:0000256" key="1">
    <source>
        <dbReference type="ARBA" id="ARBA00005445"/>
    </source>
</evidence>
<dbReference type="EMBL" id="KC243140">
    <property type="protein sequence ID" value="AGE93832.1"/>
    <property type="molecule type" value="mRNA"/>
</dbReference>
<dbReference type="InterPro" id="IPR021884">
    <property type="entry name" value="Ice-bd_prot"/>
</dbReference>
<sequence length="259" mass="26746">MSSSLVSLLVVGLAAMANAQRDLTVDLGVAGNFAILAAAGVSSVPDCSVTGDIGVSPAALSYITGFSTSFGSSTAVAQSPYVNGAIYAADMSNPTPAYLTAAVSNMETAYVQANGFVNPDEIELNDGDLSGLTLAPGLYKWSSNVILPTDLVFNGTAEDTWVLQVAGTVRMASDTKITLTSGANATNIVWAVADAVTFGDRSHFEGIVLAATGVTLQTEASMFGRILAQTEVALQKATVVAPFDPEPEVVTKRSVVRWL</sequence>
<dbReference type="Pfam" id="PF11999">
    <property type="entry name" value="Ice_binding"/>
    <property type="match status" value="1"/>
</dbReference>
<dbReference type="SMR" id="M1K078"/>
<keyword evidence="2 3" id="KW-0732">Signal</keyword>
<comment type="similarity">
    <text evidence="1">Belongs to the ice-binding protein family.</text>
</comment>
<proteinExistence type="evidence at transcript level"/>